<dbReference type="PANTHER" id="PTHR41709:SF2">
    <property type="entry name" value="CIRCADIAN CLOCK PROTEIN KAIB2"/>
    <property type="match status" value="1"/>
</dbReference>
<dbReference type="SUPFAM" id="SSF52833">
    <property type="entry name" value="Thioredoxin-like"/>
    <property type="match status" value="1"/>
</dbReference>
<reference evidence="2" key="2">
    <citation type="submission" date="2022-01" db="EMBL/GenBank/DDBJ databases">
        <authorList>
            <person name="Zivanovic Y."/>
            <person name="Moreira D."/>
            <person name="Lopez-Garcia P."/>
        </authorList>
    </citation>
    <scope>NUCLEOTIDE SEQUENCE</scope>
    <source>
        <strain evidence="2">G9</strain>
    </source>
</reference>
<evidence type="ECO:0000259" key="1">
    <source>
        <dbReference type="SMART" id="SM01248"/>
    </source>
</evidence>
<dbReference type="Pfam" id="PF07689">
    <property type="entry name" value="KaiB"/>
    <property type="match status" value="1"/>
</dbReference>
<gene>
    <name evidence="2" type="ORF">L3556_12335</name>
</gene>
<comment type="caution">
    <text evidence="2">The sequence shown here is derived from an EMBL/GenBank/DDBJ whole genome shotgun (WGS) entry which is preliminary data.</text>
</comment>
<protein>
    <submittedName>
        <fullName evidence="2">Circadian clock KaiB family protein</fullName>
    </submittedName>
</protein>
<feature type="domain" description="KaiB" evidence="1">
    <location>
        <begin position="161"/>
        <end position="242"/>
    </location>
</feature>
<dbReference type="EMBL" id="JAKKUT010000002">
    <property type="protein sequence ID" value="MDG2991713.1"/>
    <property type="molecule type" value="Genomic_DNA"/>
</dbReference>
<accession>A0ABT6F1I1</accession>
<name>A0ABT6F1I1_9SYNE</name>
<dbReference type="InterPro" id="IPR011649">
    <property type="entry name" value="KaiB_domain"/>
</dbReference>
<dbReference type="InterPro" id="IPR039022">
    <property type="entry name" value="KaiB-like"/>
</dbReference>
<organism evidence="2 3">
    <name type="scientific">Candidatus Synechococcus calcipolaris G9</name>
    <dbReference type="NCBI Taxonomy" id="1497997"/>
    <lineage>
        <taxon>Bacteria</taxon>
        <taxon>Bacillati</taxon>
        <taxon>Cyanobacteriota</taxon>
        <taxon>Cyanophyceae</taxon>
        <taxon>Synechococcales</taxon>
        <taxon>Synechococcaceae</taxon>
        <taxon>Synechococcus</taxon>
    </lineage>
</organism>
<reference evidence="2" key="1">
    <citation type="journal article" date="2022" name="Genome Biol. Evol.">
        <title>A New Gene Family Diagnostic for Intracellular Biomineralization of Amorphous Ca Carbonates by Cyanobacteria.</title>
        <authorList>
            <person name="Benzerara K."/>
            <person name="Duprat E."/>
            <person name="Bitard-Feildel T."/>
            <person name="Caumes G."/>
            <person name="Cassier-Chauvat C."/>
            <person name="Chauvat F."/>
            <person name="Dezi M."/>
            <person name="Diop S.I."/>
            <person name="Gaschignard G."/>
            <person name="Gorgen S."/>
            <person name="Gugger M."/>
            <person name="Lopez-Garcia P."/>
            <person name="Millet M."/>
            <person name="Skouri-Panet F."/>
            <person name="Moreira D."/>
            <person name="Callebaut I."/>
        </authorList>
    </citation>
    <scope>NUCLEOTIDE SEQUENCE</scope>
    <source>
        <strain evidence="2">G9</strain>
    </source>
</reference>
<dbReference type="Gene3D" id="3.40.30.10">
    <property type="entry name" value="Glutaredoxin"/>
    <property type="match status" value="1"/>
</dbReference>
<keyword evidence="3" id="KW-1185">Reference proteome</keyword>
<dbReference type="SMART" id="SM01248">
    <property type="entry name" value="KaiB"/>
    <property type="match status" value="1"/>
</dbReference>
<dbReference type="Proteomes" id="UP001154265">
    <property type="component" value="Unassembled WGS sequence"/>
</dbReference>
<dbReference type="CDD" id="cd02978">
    <property type="entry name" value="KaiB_like"/>
    <property type="match status" value="1"/>
</dbReference>
<evidence type="ECO:0000313" key="3">
    <source>
        <dbReference type="Proteomes" id="UP001154265"/>
    </source>
</evidence>
<evidence type="ECO:0000313" key="2">
    <source>
        <dbReference type="EMBL" id="MDG2991713.1"/>
    </source>
</evidence>
<sequence>MVAKPLLYKGLALFTPGEDLIYCLDPHKQGRWHHHLCTVLQHLLDLSEPPLFLTPYYTATVDYWYDPASQQIRVVAEAHPPVWQHRPLLNQLFALPGQKSIPWQCLETVDTQDHSSAIEAYRHRYPQLWQHHQLIYGLQDIASPTVSNLPTASTTEPYLLRLYVSGHTTATAQALKTLHELLPRCLSRPYTLKVVDVARQPDLAEEDQVTATPTLVRARPFPIRRLVGSLDSIERLQRLLSP</sequence>
<dbReference type="InterPro" id="IPR036249">
    <property type="entry name" value="Thioredoxin-like_sf"/>
</dbReference>
<dbReference type="PANTHER" id="PTHR41709">
    <property type="entry name" value="KAIB-LIKE PROTEIN 1"/>
    <property type="match status" value="1"/>
</dbReference>
<proteinExistence type="predicted"/>
<dbReference type="RefSeq" id="WP_277867576.1">
    <property type="nucleotide sequence ID" value="NZ_JAKKUT010000002.1"/>
</dbReference>